<evidence type="ECO:0000256" key="2">
    <source>
        <dbReference type="SAM" id="Phobius"/>
    </source>
</evidence>
<reference evidence="3 4" key="1">
    <citation type="submission" date="2024-09" db="EMBL/GenBank/DDBJ databases">
        <authorList>
            <person name="Sun Q."/>
            <person name="Mori K."/>
        </authorList>
    </citation>
    <scope>NUCLEOTIDE SEQUENCE [LARGE SCALE GENOMIC DNA]</scope>
    <source>
        <strain evidence="3 4">JCM 13503</strain>
    </source>
</reference>
<evidence type="ECO:0000256" key="1">
    <source>
        <dbReference type="SAM" id="MobiDB-lite"/>
    </source>
</evidence>
<feature type="transmembrane region" description="Helical" evidence="2">
    <location>
        <begin position="7"/>
        <end position="24"/>
    </location>
</feature>
<keyword evidence="2" id="KW-1133">Transmembrane helix</keyword>
<name>A0ABV6B6J6_9DEIO</name>
<feature type="transmembrane region" description="Helical" evidence="2">
    <location>
        <begin position="30"/>
        <end position="50"/>
    </location>
</feature>
<keyword evidence="4" id="KW-1185">Reference proteome</keyword>
<evidence type="ECO:0008006" key="5">
    <source>
        <dbReference type="Google" id="ProtNLM"/>
    </source>
</evidence>
<feature type="region of interest" description="Disordered" evidence="1">
    <location>
        <begin position="152"/>
        <end position="181"/>
    </location>
</feature>
<dbReference type="RefSeq" id="WP_380017273.1">
    <property type="nucleotide sequence ID" value="NZ_JBHLYR010000090.1"/>
</dbReference>
<feature type="transmembrane region" description="Helical" evidence="2">
    <location>
        <begin position="123"/>
        <end position="141"/>
    </location>
</feature>
<evidence type="ECO:0000313" key="3">
    <source>
        <dbReference type="EMBL" id="MFB9995387.1"/>
    </source>
</evidence>
<keyword evidence="2" id="KW-0812">Transmembrane</keyword>
<dbReference type="Proteomes" id="UP001589733">
    <property type="component" value="Unassembled WGS sequence"/>
</dbReference>
<evidence type="ECO:0000313" key="4">
    <source>
        <dbReference type="Proteomes" id="UP001589733"/>
    </source>
</evidence>
<feature type="transmembrane region" description="Helical" evidence="2">
    <location>
        <begin position="81"/>
        <end position="103"/>
    </location>
</feature>
<keyword evidence="2" id="KW-0472">Membrane</keyword>
<dbReference type="EMBL" id="JBHLYR010000090">
    <property type="protein sequence ID" value="MFB9995387.1"/>
    <property type="molecule type" value="Genomic_DNA"/>
</dbReference>
<proteinExistence type="predicted"/>
<feature type="compositionally biased region" description="Low complexity" evidence="1">
    <location>
        <begin position="152"/>
        <end position="178"/>
    </location>
</feature>
<protein>
    <recommendedName>
        <fullName evidence="5">Integral membrane protein</fullName>
    </recommendedName>
</protein>
<gene>
    <name evidence="3" type="ORF">ACFFLM_25940</name>
</gene>
<comment type="caution">
    <text evidence="3">The sequence shown here is derived from an EMBL/GenBank/DDBJ whole genome shotgun (WGS) entry which is preliminary data.</text>
</comment>
<organism evidence="3 4">
    <name type="scientific">Deinococcus oregonensis</name>
    <dbReference type="NCBI Taxonomy" id="1805970"/>
    <lineage>
        <taxon>Bacteria</taxon>
        <taxon>Thermotogati</taxon>
        <taxon>Deinococcota</taxon>
        <taxon>Deinococci</taxon>
        <taxon>Deinococcales</taxon>
        <taxon>Deinococcaceae</taxon>
        <taxon>Deinococcus</taxon>
    </lineage>
</organism>
<feature type="non-terminal residue" evidence="3">
    <location>
        <position position="216"/>
    </location>
</feature>
<accession>A0ABV6B6J6</accession>
<sequence length="216" mass="21483">MRAGEPLLAALATLGAAISTWMLTDDLGPWSTLAMGLTALMPAVAIPHLMRLVPGRVEQDRAGIIRPEVSTETGLAREASLILTVLAAAALPVGHVLAALSHAPEPSSPARTVLGLVGVHGGAWGWTIGTLLALAPALLLLRGAPLLATRSAAGTQPAGGTPSAPAPITASPESLPAAPASPPYRTLGTAAALCAVTPFLTAAPLLGTALQRAAPG</sequence>